<dbReference type="GO" id="GO:0003700">
    <property type="term" value="F:DNA-binding transcription factor activity"/>
    <property type="evidence" value="ECO:0007669"/>
    <property type="project" value="TreeGrafter"/>
</dbReference>
<reference evidence="6 7" key="1">
    <citation type="journal article" date="2017" name="BMC Genomics">
        <title>Genomic analysis of methanogenic archaea reveals a shift towards energy conservation.</title>
        <authorList>
            <person name="Gilmore S.P."/>
            <person name="Henske J.K."/>
            <person name="Sexton J.A."/>
            <person name="Solomon K.V."/>
            <person name="Seppala S."/>
            <person name="Yoo J.I."/>
            <person name="Huyett L.M."/>
            <person name="Pressman A."/>
            <person name="Cogan J.Z."/>
            <person name="Kivenson V."/>
            <person name="Peng X."/>
            <person name="Tan Y."/>
            <person name="Valentine D.L."/>
            <person name="O'Malley M.A."/>
        </authorList>
    </citation>
    <scope>NUCLEOTIDE SEQUENCE [LARGE SCALE GENOMIC DNA]</scope>
    <source>
        <strain evidence="6 7">M.o.H.</strain>
    </source>
</reference>
<evidence type="ECO:0000256" key="4">
    <source>
        <dbReference type="PROSITE-ProRule" id="PRU00335"/>
    </source>
</evidence>
<dbReference type="Gene3D" id="1.10.10.60">
    <property type="entry name" value="Homeodomain-like"/>
    <property type="match status" value="1"/>
</dbReference>
<organism evidence="6 7">
    <name type="scientific">Methanobacterium bryantii</name>
    <dbReference type="NCBI Taxonomy" id="2161"/>
    <lineage>
        <taxon>Archaea</taxon>
        <taxon>Methanobacteriati</taxon>
        <taxon>Methanobacteriota</taxon>
        <taxon>Methanomada group</taxon>
        <taxon>Methanobacteria</taxon>
        <taxon>Methanobacteriales</taxon>
        <taxon>Methanobacteriaceae</taxon>
        <taxon>Methanobacterium</taxon>
    </lineage>
</organism>
<dbReference type="PANTHER" id="PTHR30055">
    <property type="entry name" value="HTH-TYPE TRANSCRIPTIONAL REGULATOR RUTR"/>
    <property type="match status" value="1"/>
</dbReference>
<accession>A0A2A2H6I7</accession>
<gene>
    <name evidence="6" type="ORF">ASJ80_11555</name>
</gene>
<dbReference type="InterPro" id="IPR023772">
    <property type="entry name" value="DNA-bd_HTH_TetR-type_CS"/>
</dbReference>
<dbReference type="EMBL" id="LMVM01000012">
    <property type="protein sequence ID" value="PAV04936.1"/>
    <property type="molecule type" value="Genomic_DNA"/>
</dbReference>
<name>A0A2A2H6I7_METBR</name>
<dbReference type="Pfam" id="PF00440">
    <property type="entry name" value="TetR_N"/>
    <property type="match status" value="1"/>
</dbReference>
<evidence type="ECO:0000313" key="7">
    <source>
        <dbReference type="Proteomes" id="UP000217784"/>
    </source>
</evidence>
<dbReference type="InterPro" id="IPR009057">
    <property type="entry name" value="Homeodomain-like_sf"/>
</dbReference>
<evidence type="ECO:0000256" key="1">
    <source>
        <dbReference type="ARBA" id="ARBA00023015"/>
    </source>
</evidence>
<sequence>MAISDRKKREKEYRRQSIIDAAEKLFFEKGYDNVSMNDIAGVVELNRATIYLYFENKEALCFAVVLRGVRMLNVMIKDNVRKAVDRQKINTIGRSYYTFFQAYPQYLQVYTFFQSGRFDLTCLRGRAYQDVNEILKLQRDIFDFVHINIKDGIRKGSILSDIEGLKREGIRQDIDSFYATSLILSTIESIIKLPPSLGEELKDREITEYQFEALLMHFVSRLLMN</sequence>
<comment type="caution">
    <text evidence="6">The sequence shown here is derived from an EMBL/GenBank/DDBJ whole genome shotgun (WGS) entry which is preliminary data.</text>
</comment>
<feature type="domain" description="HTH tetR-type" evidence="5">
    <location>
        <begin position="12"/>
        <end position="72"/>
    </location>
</feature>
<dbReference type="PANTHER" id="PTHR30055:SF234">
    <property type="entry name" value="HTH-TYPE TRANSCRIPTIONAL REGULATOR BETI"/>
    <property type="match status" value="1"/>
</dbReference>
<keyword evidence="7" id="KW-1185">Reference proteome</keyword>
<dbReference type="RefSeq" id="WP_069584328.1">
    <property type="nucleotide sequence ID" value="NZ_LMVM01000012.1"/>
</dbReference>
<dbReference type="PROSITE" id="PS50977">
    <property type="entry name" value="HTH_TETR_2"/>
    <property type="match status" value="1"/>
</dbReference>
<evidence type="ECO:0000259" key="5">
    <source>
        <dbReference type="PROSITE" id="PS50977"/>
    </source>
</evidence>
<dbReference type="InterPro" id="IPR050109">
    <property type="entry name" value="HTH-type_TetR-like_transc_reg"/>
</dbReference>
<feature type="DNA-binding region" description="H-T-H motif" evidence="4">
    <location>
        <begin position="35"/>
        <end position="54"/>
    </location>
</feature>
<keyword evidence="3" id="KW-0804">Transcription</keyword>
<keyword evidence="1" id="KW-0805">Transcription regulation</keyword>
<dbReference type="InterPro" id="IPR001647">
    <property type="entry name" value="HTH_TetR"/>
</dbReference>
<dbReference type="GO" id="GO:0000976">
    <property type="term" value="F:transcription cis-regulatory region binding"/>
    <property type="evidence" value="ECO:0007669"/>
    <property type="project" value="TreeGrafter"/>
</dbReference>
<keyword evidence="2 4" id="KW-0238">DNA-binding</keyword>
<dbReference type="PRINTS" id="PR00455">
    <property type="entry name" value="HTHTETR"/>
</dbReference>
<dbReference type="Gene3D" id="1.10.357.10">
    <property type="entry name" value="Tetracycline Repressor, domain 2"/>
    <property type="match status" value="1"/>
</dbReference>
<dbReference type="Proteomes" id="UP000217784">
    <property type="component" value="Unassembled WGS sequence"/>
</dbReference>
<evidence type="ECO:0000256" key="3">
    <source>
        <dbReference type="ARBA" id="ARBA00023163"/>
    </source>
</evidence>
<evidence type="ECO:0000313" key="6">
    <source>
        <dbReference type="EMBL" id="PAV04936.1"/>
    </source>
</evidence>
<dbReference type="AlphaFoldDB" id="A0A2A2H6I7"/>
<evidence type="ECO:0000256" key="2">
    <source>
        <dbReference type="ARBA" id="ARBA00023125"/>
    </source>
</evidence>
<protein>
    <submittedName>
        <fullName evidence="6">TetR family transcriptional regulator</fullName>
    </submittedName>
</protein>
<dbReference type="OrthoDB" id="135877at2157"/>
<dbReference type="PROSITE" id="PS01081">
    <property type="entry name" value="HTH_TETR_1"/>
    <property type="match status" value="1"/>
</dbReference>
<dbReference type="SUPFAM" id="SSF46689">
    <property type="entry name" value="Homeodomain-like"/>
    <property type="match status" value="1"/>
</dbReference>
<proteinExistence type="predicted"/>